<evidence type="ECO:0000313" key="3">
    <source>
        <dbReference type="EMBL" id="KAK1384758.1"/>
    </source>
</evidence>
<reference evidence="3" key="1">
    <citation type="submission" date="2023-02" db="EMBL/GenBank/DDBJ databases">
        <title>Genome of toxic invasive species Heracleum sosnowskyi carries increased number of genes despite the absence of recent whole-genome duplications.</title>
        <authorList>
            <person name="Schelkunov M."/>
            <person name="Shtratnikova V."/>
            <person name="Makarenko M."/>
            <person name="Klepikova A."/>
            <person name="Omelchenko D."/>
            <person name="Novikova G."/>
            <person name="Obukhova E."/>
            <person name="Bogdanov V."/>
            <person name="Penin A."/>
            <person name="Logacheva M."/>
        </authorList>
    </citation>
    <scope>NUCLEOTIDE SEQUENCE</scope>
    <source>
        <strain evidence="3">Hsosn_3</strain>
        <tissue evidence="3">Leaf</tissue>
    </source>
</reference>
<dbReference type="Proteomes" id="UP001237642">
    <property type="component" value="Unassembled WGS sequence"/>
</dbReference>
<dbReference type="PANTHER" id="PTHR45125">
    <property type="entry name" value="F21J9.4-RELATED"/>
    <property type="match status" value="1"/>
</dbReference>
<dbReference type="InterPro" id="IPR029466">
    <property type="entry name" value="NAM-associated_C"/>
</dbReference>
<dbReference type="Pfam" id="PF14303">
    <property type="entry name" value="NAM-associated"/>
    <property type="match status" value="1"/>
</dbReference>
<comment type="caution">
    <text evidence="3">The sequence shown here is derived from an EMBL/GenBank/DDBJ whole genome shotgun (WGS) entry which is preliminary data.</text>
</comment>
<dbReference type="PANTHER" id="PTHR45125:SF51">
    <property type="entry name" value="F21J9.4-RELATED"/>
    <property type="match status" value="1"/>
</dbReference>
<protein>
    <submittedName>
        <fullName evidence="3">Glutathione S-transferase T2-like protein</fullName>
    </submittedName>
</protein>
<feature type="region of interest" description="Disordered" evidence="1">
    <location>
        <begin position="265"/>
        <end position="288"/>
    </location>
</feature>
<dbReference type="EMBL" id="JAUIZM010000005">
    <property type="protein sequence ID" value="KAK1384758.1"/>
    <property type="molecule type" value="Genomic_DNA"/>
</dbReference>
<reference evidence="3" key="2">
    <citation type="submission" date="2023-05" db="EMBL/GenBank/DDBJ databases">
        <authorList>
            <person name="Schelkunov M.I."/>
        </authorList>
    </citation>
    <scope>NUCLEOTIDE SEQUENCE</scope>
    <source>
        <strain evidence="3">Hsosn_3</strain>
        <tissue evidence="3">Leaf</tissue>
    </source>
</reference>
<name>A0AAD8IGI7_9APIA</name>
<keyword evidence="4" id="KW-1185">Reference proteome</keyword>
<proteinExistence type="predicted"/>
<organism evidence="3 4">
    <name type="scientific">Heracleum sosnowskyi</name>
    <dbReference type="NCBI Taxonomy" id="360622"/>
    <lineage>
        <taxon>Eukaryota</taxon>
        <taxon>Viridiplantae</taxon>
        <taxon>Streptophyta</taxon>
        <taxon>Embryophyta</taxon>
        <taxon>Tracheophyta</taxon>
        <taxon>Spermatophyta</taxon>
        <taxon>Magnoliopsida</taxon>
        <taxon>eudicotyledons</taxon>
        <taxon>Gunneridae</taxon>
        <taxon>Pentapetalae</taxon>
        <taxon>asterids</taxon>
        <taxon>campanulids</taxon>
        <taxon>Apiales</taxon>
        <taxon>Apiaceae</taxon>
        <taxon>Apioideae</taxon>
        <taxon>apioid superclade</taxon>
        <taxon>Tordylieae</taxon>
        <taxon>Tordyliinae</taxon>
        <taxon>Heracleum</taxon>
    </lineage>
</organism>
<sequence>MLNSEFCDYDEFATPAPNTYFSQSLGEEESVQTTPVSPKVFSSHKAKDKRQRTKNFLWQEDEMLISAWQNISLDPIAGVDQTNGTYWQRVHNYYTKHKNFQSDRSISSLMHRWSMIQLAVNKFQGFFNQFDGRSGFSESDKIENAKKMYKEVCKANFTFEHCWKLLRYFPKWNANFATKKSKARKESSTTSSPSTPDCVVLEKSDFERPIGRKTAKEMEKKRKRMGNEYDDNGSAAILEQMRADQLESRKQRNEHLQEMIQLAKERENREKRREAKEQDEVDAKIMAMDTSSMGDIEVEYFNSRKREIIERRRVHVSR</sequence>
<feature type="domain" description="No apical meristem-associated C-terminal" evidence="2">
    <location>
        <begin position="157"/>
        <end position="308"/>
    </location>
</feature>
<feature type="compositionally biased region" description="Polar residues" evidence="1">
    <location>
        <begin position="24"/>
        <end position="36"/>
    </location>
</feature>
<accession>A0AAD8IGI7</accession>
<feature type="compositionally biased region" description="Basic and acidic residues" evidence="1">
    <location>
        <begin position="265"/>
        <end position="283"/>
    </location>
</feature>
<dbReference type="AlphaFoldDB" id="A0AAD8IGI7"/>
<evidence type="ECO:0000259" key="2">
    <source>
        <dbReference type="Pfam" id="PF14303"/>
    </source>
</evidence>
<evidence type="ECO:0000313" key="4">
    <source>
        <dbReference type="Proteomes" id="UP001237642"/>
    </source>
</evidence>
<evidence type="ECO:0000256" key="1">
    <source>
        <dbReference type="SAM" id="MobiDB-lite"/>
    </source>
</evidence>
<feature type="region of interest" description="Disordered" evidence="1">
    <location>
        <begin position="24"/>
        <end position="47"/>
    </location>
</feature>
<gene>
    <name evidence="3" type="ORF">POM88_022493</name>
</gene>